<gene>
    <name evidence="7" type="ORF">BN1097_710219</name>
</gene>
<dbReference type="InterPro" id="IPR001127">
    <property type="entry name" value="PTS_EIIA_1_perm"/>
</dbReference>
<dbReference type="Pfam" id="PF00358">
    <property type="entry name" value="PTS_EIIA_1"/>
    <property type="match status" value="1"/>
</dbReference>
<dbReference type="Gene3D" id="2.70.70.10">
    <property type="entry name" value="Glucose Permease (Domain IIA)"/>
    <property type="match status" value="1"/>
</dbReference>
<keyword evidence="3" id="KW-0762">Sugar transport</keyword>
<evidence type="ECO:0000313" key="7">
    <source>
        <dbReference type="EMBL" id="CDS89509.1"/>
    </source>
</evidence>
<evidence type="ECO:0000256" key="3">
    <source>
        <dbReference type="ARBA" id="ARBA00022597"/>
    </source>
</evidence>
<dbReference type="GO" id="GO:0009401">
    <property type="term" value="P:phosphoenolpyruvate-dependent sugar phosphotransferase system"/>
    <property type="evidence" value="ECO:0007669"/>
    <property type="project" value="UniProtKB-KW"/>
</dbReference>
<name>A0A069AJR0_CLODI</name>
<dbReference type="SUPFAM" id="SSF51261">
    <property type="entry name" value="Duplicated hybrid motif"/>
    <property type="match status" value="1"/>
</dbReference>
<dbReference type="PANTHER" id="PTHR45008:SF1">
    <property type="entry name" value="PTS SYSTEM GLUCOSE-SPECIFIC EIIA COMPONENT"/>
    <property type="match status" value="1"/>
</dbReference>
<evidence type="ECO:0000256" key="6">
    <source>
        <dbReference type="ARBA" id="ARBA00022777"/>
    </source>
</evidence>
<dbReference type="PANTHER" id="PTHR45008">
    <property type="entry name" value="PTS SYSTEM GLUCOSE-SPECIFIC EIIA COMPONENT"/>
    <property type="match status" value="1"/>
</dbReference>
<evidence type="ECO:0000256" key="4">
    <source>
        <dbReference type="ARBA" id="ARBA00022679"/>
    </source>
</evidence>
<dbReference type="NCBIfam" id="TIGR00830">
    <property type="entry name" value="PTBA"/>
    <property type="match status" value="1"/>
</dbReference>
<keyword evidence="6" id="KW-0418">Kinase</keyword>
<dbReference type="KEGG" id="pdf:CD630DERM_30580"/>
<sequence length="158" mass="17647">MSIMFFKRKKEAITINSYIDGKIINLGEIPDKVFSTKVMGDGFAMIAKDNILKSPTKGVISFIAQTNHAIGIKLQNDVQILIHIGLDSATTKKENFKLEVKQGQEVNMGEKLVEIDNKLLENTLYIPLVIVENPNTVKYHLSNLNQEGNSGIKVINFD</sequence>
<dbReference type="GO" id="GO:0016301">
    <property type="term" value="F:kinase activity"/>
    <property type="evidence" value="ECO:0007669"/>
    <property type="project" value="UniProtKB-KW"/>
</dbReference>
<organism evidence="7">
    <name type="scientific">Clostridioides difficile</name>
    <name type="common">Peptoclostridium difficile</name>
    <dbReference type="NCBI Taxonomy" id="1496"/>
    <lineage>
        <taxon>Bacteria</taxon>
        <taxon>Bacillati</taxon>
        <taxon>Bacillota</taxon>
        <taxon>Clostridia</taxon>
        <taxon>Peptostreptococcales</taxon>
        <taxon>Peptostreptococcaceae</taxon>
        <taxon>Clostridioides</taxon>
    </lineage>
</organism>
<reference evidence="7" key="1">
    <citation type="submission" date="2014-07" db="EMBL/GenBank/DDBJ databases">
        <authorList>
            <person name="Monot Marc"/>
        </authorList>
    </citation>
    <scope>NUCLEOTIDE SEQUENCE</scope>
    <source>
        <strain evidence="7">7032994</strain>
    </source>
</reference>
<keyword evidence="4" id="KW-0808">Transferase</keyword>
<accession>A0A069AJR0</accession>
<dbReference type="EMBL" id="LK932411">
    <property type="protein sequence ID" value="CDS89509.1"/>
    <property type="molecule type" value="Genomic_DNA"/>
</dbReference>
<keyword evidence="2" id="KW-0813">Transport</keyword>
<proteinExistence type="predicted"/>
<protein>
    <submittedName>
        <fullName evidence="7">PTS system, alpha-glucoside-specific IIA component</fullName>
    </submittedName>
</protein>
<comment type="subcellular location">
    <subcellularLocation>
        <location evidence="1">Cytoplasm</location>
    </subcellularLocation>
</comment>
<dbReference type="PROSITE" id="PS51093">
    <property type="entry name" value="PTS_EIIA_TYPE_1"/>
    <property type="match status" value="1"/>
</dbReference>
<evidence type="ECO:0000256" key="2">
    <source>
        <dbReference type="ARBA" id="ARBA00022448"/>
    </source>
</evidence>
<dbReference type="GO" id="GO:0005737">
    <property type="term" value="C:cytoplasm"/>
    <property type="evidence" value="ECO:0007669"/>
    <property type="project" value="UniProtKB-SubCell"/>
</dbReference>
<evidence type="ECO:0000256" key="5">
    <source>
        <dbReference type="ARBA" id="ARBA00022683"/>
    </source>
</evidence>
<keyword evidence="5" id="KW-0598">Phosphotransferase system</keyword>
<dbReference type="InterPro" id="IPR050890">
    <property type="entry name" value="PTS_EIIA_component"/>
</dbReference>
<evidence type="ECO:0000256" key="1">
    <source>
        <dbReference type="ARBA" id="ARBA00004496"/>
    </source>
</evidence>
<dbReference type="InterPro" id="IPR011055">
    <property type="entry name" value="Dup_hybrid_motif"/>
</dbReference>
<dbReference type="AlphaFoldDB" id="A0A069AJR0"/>